<keyword evidence="1" id="KW-0808">Transferase</keyword>
<dbReference type="Gene3D" id="3.40.50.150">
    <property type="entry name" value="Vaccinia Virus protein VP39"/>
    <property type="match status" value="1"/>
</dbReference>
<dbReference type="RefSeq" id="WP_151570229.1">
    <property type="nucleotide sequence ID" value="NZ_WBMT01000032.1"/>
</dbReference>
<evidence type="ECO:0000313" key="1">
    <source>
        <dbReference type="EMBL" id="KAB2339965.1"/>
    </source>
</evidence>
<dbReference type="AlphaFoldDB" id="A0A6H9YEV6"/>
<protein>
    <submittedName>
        <fullName evidence="1">Class I SAM-dependent methyltransferase</fullName>
    </submittedName>
</protein>
<dbReference type="Proteomes" id="UP000468735">
    <property type="component" value="Unassembled WGS sequence"/>
</dbReference>
<dbReference type="Pfam" id="PF13489">
    <property type="entry name" value="Methyltransf_23"/>
    <property type="match status" value="1"/>
</dbReference>
<comment type="caution">
    <text evidence="1">The sequence shown here is derived from an EMBL/GenBank/DDBJ whole genome shotgun (WGS) entry which is preliminary data.</text>
</comment>
<sequence>MRLRSILLTTAFGLTADAVWRRTRAARLRPLPPSDKPVAEDHHFVTAAGVVLDDETRRAASAYATTQRLQVLDLVPAGLDCARAMELARRVEPDTYRGARLARGVGGGHAILVTADVAERAKVDRFAGLSAAELEELSVKLKTFAPVGTDLAVAERIAPVACPPADRRAILRGRWPSDLPEYLTGNLLGLALLSSGVAWAFASRRKGDAAAAAAVLAATSAQPFLATFRTPLRPHDLHAFSLTRPVTALARWARVAAEREEPDPELPRLRREYAAELAEKADSFVEPRRMDCPWCGGTSLRRLVTSGDHQHHRPGVFILDKCQDCGHVFQNPRLSSAGLEFHYRDFYDGPGGPEVERGFRLAAPHYRDRARMLRGHAKPEAWLDVGGGHGHFCNAARDVWPETRFDALDMSVSIKEAEERGWIDGGHLGFFPDLADKLAGAYDVVSMHHYLEHTVDPYAELDAAATVLPPGGHLLIEVPDPEWIIGRVAGRWWHAWFQPQHLNFVPLDNLVAALADRGLETVAVERGPAHQPVDFLMIVMMLAHRVVPDPAKPWQPERHVRLRRALRTGVYLAAGPAMFVAASADQLLAPLIKRGPRSNTYRVLARRLPAEGNDSAAERTLDAG</sequence>
<dbReference type="SUPFAM" id="SSF53335">
    <property type="entry name" value="S-adenosyl-L-methionine-dependent methyltransferases"/>
    <property type="match status" value="1"/>
</dbReference>
<organism evidence="1 2">
    <name type="scientific">Actinomadura rudentiformis</name>
    <dbReference type="NCBI Taxonomy" id="359158"/>
    <lineage>
        <taxon>Bacteria</taxon>
        <taxon>Bacillati</taxon>
        <taxon>Actinomycetota</taxon>
        <taxon>Actinomycetes</taxon>
        <taxon>Streptosporangiales</taxon>
        <taxon>Thermomonosporaceae</taxon>
        <taxon>Actinomadura</taxon>
    </lineage>
</organism>
<gene>
    <name evidence="1" type="ORF">F8566_46285</name>
</gene>
<dbReference type="GO" id="GO:0008168">
    <property type="term" value="F:methyltransferase activity"/>
    <property type="evidence" value="ECO:0007669"/>
    <property type="project" value="UniProtKB-KW"/>
</dbReference>
<dbReference type="EMBL" id="WBMT01000032">
    <property type="protein sequence ID" value="KAB2339965.1"/>
    <property type="molecule type" value="Genomic_DNA"/>
</dbReference>
<evidence type="ECO:0000313" key="2">
    <source>
        <dbReference type="Proteomes" id="UP000468735"/>
    </source>
</evidence>
<name>A0A6H9YEV6_9ACTN</name>
<reference evidence="1 2" key="1">
    <citation type="submission" date="2019-09" db="EMBL/GenBank/DDBJ databases">
        <title>Actinomadura physcomitrii sp. nov., a novel actinomycete isolated from moss [Physcomitrium sphaericum (Ludw) Fuernr].</title>
        <authorList>
            <person name="Zhuang X."/>
            <person name="Liu C."/>
        </authorList>
    </citation>
    <scope>NUCLEOTIDE SEQUENCE [LARGE SCALE GENOMIC DNA]</scope>
    <source>
        <strain evidence="1 2">HMC1</strain>
    </source>
</reference>
<accession>A0A6H9YEV6</accession>
<dbReference type="InterPro" id="IPR029063">
    <property type="entry name" value="SAM-dependent_MTases_sf"/>
</dbReference>
<dbReference type="OrthoDB" id="189743at2"/>
<proteinExistence type="predicted"/>
<keyword evidence="2" id="KW-1185">Reference proteome</keyword>
<dbReference type="GO" id="GO:0032259">
    <property type="term" value="P:methylation"/>
    <property type="evidence" value="ECO:0007669"/>
    <property type="project" value="UniProtKB-KW"/>
</dbReference>
<dbReference type="CDD" id="cd02440">
    <property type="entry name" value="AdoMet_MTases"/>
    <property type="match status" value="1"/>
</dbReference>
<keyword evidence="1" id="KW-0489">Methyltransferase</keyword>